<evidence type="ECO:0000259" key="16">
    <source>
        <dbReference type="PROSITE" id="PS50853"/>
    </source>
</evidence>
<dbReference type="GO" id="GO:0005886">
    <property type="term" value="C:plasma membrane"/>
    <property type="evidence" value="ECO:0007669"/>
    <property type="project" value="UniProtKB-SubCell"/>
</dbReference>
<keyword evidence="10" id="KW-0325">Glycoprotein</keyword>
<dbReference type="FunFam" id="2.60.40.10:FF:000004">
    <property type="entry name" value="DCC isoform 1"/>
    <property type="match status" value="2"/>
</dbReference>
<dbReference type="GO" id="GO:0007411">
    <property type="term" value="P:axon guidance"/>
    <property type="evidence" value="ECO:0007669"/>
    <property type="project" value="TreeGrafter"/>
</dbReference>
<protein>
    <recommendedName>
        <fullName evidence="19">Contactin-3</fullName>
    </recommendedName>
</protein>
<gene>
    <name evidence="17" type="ORF">DNTS_000582</name>
</gene>
<feature type="domain" description="Ig-like" evidence="15">
    <location>
        <begin position="1254"/>
        <end position="1341"/>
    </location>
</feature>
<dbReference type="SUPFAM" id="SSF49265">
    <property type="entry name" value="Fibronectin type III"/>
    <property type="match status" value="3"/>
</dbReference>
<dbReference type="InterPro" id="IPR003598">
    <property type="entry name" value="Ig_sub2"/>
</dbReference>
<keyword evidence="12" id="KW-0393">Immunoglobulin domain</keyword>
<dbReference type="SUPFAM" id="SSF48726">
    <property type="entry name" value="Immunoglobulin"/>
    <property type="match status" value="6"/>
</dbReference>
<comment type="subunit">
    <text evidence="13">Interacts with PTPRG.</text>
</comment>
<dbReference type="PANTHER" id="PTHR44170">
    <property type="entry name" value="PROTEIN SIDEKICK"/>
    <property type="match status" value="1"/>
</dbReference>
<dbReference type="InterPro" id="IPR003961">
    <property type="entry name" value="FN3_dom"/>
</dbReference>
<evidence type="ECO:0000256" key="7">
    <source>
        <dbReference type="ARBA" id="ARBA00022889"/>
    </source>
</evidence>
<keyword evidence="11" id="KW-0449">Lipoprotein</keyword>
<keyword evidence="7" id="KW-0130">Cell adhesion</keyword>
<comment type="caution">
    <text evidence="17">The sequence shown here is derived from an EMBL/GenBank/DDBJ whole genome shotgun (WGS) entry which is preliminary data.</text>
</comment>
<dbReference type="InterPro" id="IPR007110">
    <property type="entry name" value="Ig-like_dom"/>
</dbReference>
<dbReference type="CDD" id="cd00063">
    <property type="entry name" value="FN3"/>
    <property type="match status" value="4"/>
</dbReference>
<dbReference type="FunFam" id="2.60.40.10:FF:000005">
    <property type="entry name" value="Neuronal cell adhesion molecule"/>
    <property type="match status" value="1"/>
</dbReference>
<dbReference type="GO" id="GO:0007420">
    <property type="term" value="P:brain development"/>
    <property type="evidence" value="ECO:0007669"/>
    <property type="project" value="TreeGrafter"/>
</dbReference>
<evidence type="ECO:0000256" key="8">
    <source>
        <dbReference type="ARBA" id="ARBA00023136"/>
    </source>
</evidence>
<dbReference type="STRING" id="623744.A0A553NWI9"/>
<feature type="region of interest" description="Disordered" evidence="14">
    <location>
        <begin position="21"/>
        <end position="67"/>
    </location>
</feature>
<name>A0A553NWI9_9TELE</name>
<comment type="subcellular location">
    <subcellularLocation>
        <location evidence="1">Cell membrane</location>
        <topology evidence="1">Lipid-anchor</topology>
        <topology evidence="1">GPI-anchor</topology>
    </subcellularLocation>
</comment>
<dbReference type="PROSITE" id="PS50853">
    <property type="entry name" value="FN3"/>
    <property type="match status" value="4"/>
</dbReference>
<dbReference type="Gene3D" id="2.60.40.10">
    <property type="entry name" value="Immunoglobulins"/>
    <property type="match status" value="11"/>
</dbReference>
<dbReference type="FunFam" id="2.60.40.10:FF:000064">
    <property type="entry name" value="Contactin 1"/>
    <property type="match status" value="1"/>
</dbReference>
<dbReference type="PANTHER" id="PTHR44170:SF18">
    <property type="entry name" value="CONTACTIN 3B-RELATED"/>
    <property type="match status" value="1"/>
</dbReference>
<dbReference type="SMART" id="SM00409">
    <property type="entry name" value="IG"/>
    <property type="match status" value="6"/>
</dbReference>
<evidence type="ECO:0000256" key="14">
    <source>
        <dbReference type="SAM" id="MobiDB-lite"/>
    </source>
</evidence>
<evidence type="ECO:0000313" key="17">
    <source>
        <dbReference type="EMBL" id="TRY69791.1"/>
    </source>
</evidence>
<accession>A0A553NWI9</accession>
<dbReference type="OrthoDB" id="5982258at2759"/>
<comment type="similarity">
    <text evidence="2">Belongs to the immunoglobulin superfamily. Contactin family.</text>
</comment>
<keyword evidence="18" id="KW-1185">Reference proteome</keyword>
<keyword evidence="3" id="KW-1003">Cell membrane</keyword>
<feature type="region of interest" description="Disordered" evidence="14">
    <location>
        <begin position="151"/>
        <end position="170"/>
    </location>
</feature>
<evidence type="ECO:0000256" key="13">
    <source>
        <dbReference type="ARBA" id="ARBA00038703"/>
    </source>
</evidence>
<feature type="domain" description="Ig-like" evidence="15">
    <location>
        <begin position="1162"/>
        <end position="1251"/>
    </location>
</feature>
<dbReference type="EMBL" id="SRMA01026778">
    <property type="protein sequence ID" value="TRY69791.1"/>
    <property type="molecule type" value="Genomic_DNA"/>
</dbReference>
<keyword evidence="9" id="KW-1015">Disulfide bond</keyword>
<evidence type="ECO:0000256" key="6">
    <source>
        <dbReference type="ARBA" id="ARBA00022737"/>
    </source>
</evidence>
<dbReference type="FunFam" id="2.60.40.10:FF:000047">
    <property type="entry name" value="Contactin 1"/>
    <property type="match status" value="1"/>
</dbReference>
<feature type="compositionally biased region" description="Basic and acidic residues" evidence="14">
    <location>
        <begin position="352"/>
        <end position="375"/>
    </location>
</feature>
<evidence type="ECO:0000256" key="4">
    <source>
        <dbReference type="ARBA" id="ARBA00022622"/>
    </source>
</evidence>
<evidence type="ECO:0000256" key="2">
    <source>
        <dbReference type="ARBA" id="ARBA00009812"/>
    </source>
</evidence>
<feature type="region of interest" description="Disordered" evidence="14">
    <location>
        <begin position="1494"/>
        <end position="1519"/>
    </location>
</feature>
<keyword evidence="4" id="KW-0336">GPI-anchor</keyword>
<dbReference type="FunFam" id="2.60.40.10:FF:000044">
    <property type="entry name" value="Contactin 1"/>
    <property type="match status" value="1"/>
</dbReference>
<evidence type="ECO:0000256" key="3">
    <source>
        <dbReference type="ARBA" id="ARBA00022475"/>
    </source>
</evidence>
<proteinExistence type="inferred from homology"/>
<feature type="domain" description="Ig-like" evidence="15">
    <location>
        <begin position="1072"/>
        <end position="1156"/>
    </location>
</feature>
<feature type="region of interest" description="Disordered" evidence="14">
    <location>
        <begin position="347"/>
        <end position="376"/>
    </location>
</feature>
<dbReference type="Pfam" id="PF13927">
    <property type="entry name" value="Ig_3"/>
    <property type="match status" value="4"/>
</dbReference>
<evidence type="ECO:0000256" key="11">
    <source>
        <dbReference type="ARBA" id="ARBA00023288"/>
    </source>
</evidence>
<dbReference type="PROSITE" id="PS50835">
    <property type="entry name" value="IG_LIKE"/>
    <property type="match status" value="6"/>
</dbReference>
<feature type="domain" description="Fibronectin type-III" evidence="16">
    <location>
        <begin position="1612"/>
        <end position="1706"/>
    </location>
</feature>
<dbReference type="GO" id="GO:0098632">
    <property type="term" value="F:cell-cell adhesion mediator activity"/>
    <property type="evidence" value="ECO:0007669"/>
    <property type="project" value="TreeGrafter"/>
</dbReference>
<dbReference type="Pfam" id="PF07679">
    <property type="entry name" value="I-set"/>
    <property type="match status" value="2"/>
</dbReference>
<evidence type="ECO:0000256" key="10">
    <source>
        <dbReference type="ARBA" id="ARBA00023180"/>
    </source>
</evidence>
<evidence type="ECO:0000256" key="1">
    <source>
        <dbReference type="ARBA" id="ARBA00004609"/>
    </source>
</evidence>
<feature type="domain" description="Ig-like" evidence="15">
    <location>
        <begin position="786"/>
        <end position="871"/>
    </location>
</feature>
<feature type="domain" description="Ig-like" evidence="15">
    <location>
        <begin position="981"/>
        <end position="1067"/>
    </location>
</feature>
<dbReference type="InterPro" id="IPR036179">
    <property type="entry name" value="Ig-like_dom_sf"/>
</dbReference>
<dbReference type="SMART" id="SM00060">
    <property type="entry name" value="FN3"/>
    <property type="match status" value="4"/>
</dbReference>
<feature type="domain" description="Fibronectin type-III" evidence="16">
    <location>
        <begin position="1510"/>
        <end position="1607"/>
    </location>
</feature>
<dbReference type="GO" id="GO:0098552">
    <property type="term" value="C:side of membrane"/>
    <property type="evidence" value="ECO:0007669"/>
    <property type="project" value="UniProtKB-KW"/>
</dbReference>
<reference evidence="17 18" key="1">
    <citation type="journal article" date="2019" name="Sci. Data">
        <title>Hybrid genome assembly and annotation of Danionella translucida.</title>
        <authorList>
            <person name="Kadobianskyi M."/>
            <person name="Schulze L."/>
            <person name="Schuelke M."/>
            <person name="Judkewitz B."/>
        </authorList>
    </citation>
    <scope>NUCLEOTIDE SEQUENCE [LARGE SCALE GENOMIC DNA]</scope>
    <source>
        <strain evidence="17 18">Bolton</strain>
    </source>
</reference>
<dbReference type="InterPro" id="IPR013098">
    <property type="entry name" value="Ig_I-set"/>
</dbReference>
<dbReference type="GO" id="GO:0030424">
    <property type="term" value="C:axon"/>
    <property type="evidence" value="ECO:0007669"/>
    <property type="project" value="TreeGrafter"/>
</dbReference>
<dbReference type="SMART" id="SM00408">
    <property type="entry name" value="IGc2"/>
    <property type="match status" value="6"/>
</dbReference>
<evidence type="ECO:0000259" key="15">
    <source>
        <dbReference type="PROSITE" id="PS50835"/>
    </source>
</evidence>
<dbReference type="Pfam" id="PF00041">
    <property type="entry name" value="fn3"/>
    <property type="match status" value="3"/>
</dbReference>
<keyword evidence="5" id="KW-0732">Signal</keyword>
<dbReference type="InterPro" id="IPR003599">
    <property type="entry name" value="Ig_sub"/>
</dbReference>
<dbReference type="InterPro" id="IPR013783">
    <property type="entry name" value="Ig-like_fold"/>
</dbReference>
<keyword evidence="6" id="KW-0677">Repeat</keyword>
<organism evidence="17 18">
    <name type="scientific">Danionella cerebrum</name>
    <dbReference type="NCBI Taxonomy" id="2873325"/>
    <lineage>
        <taxon>Eukaryota</taxon>
        <taxon>Metazoa</taxon>
        <taxon>Chordata</taxon>
        <taxon>Craniata</taxon>
        <taxon>Vertebrata</taxon>
        <taxon>Euteleostomi</taxon>
        <taxon>Actinopterygii</taxon>
        <taxon>Neopterygii</taxon>
        <taxon>Teleostei</taxon>
        <taxon>Ostariophysi</taxon>
        <taxon>Cypriniformes</taxon>
        <taxon>Danionidae</taxon>
        <taxon>Danioninae</taxon>
        <taxon>Danionella</taxon>
    </lineage>
</organism>
<keyword evidence="8" id="KW-0472">Membrane</keyword>
<dbReference type="FunFam" id="2.60.40.10:FF:000028">
    <property type="entry name" value="Neuronal cell adhesion molecule"/>
    <property type="match status" value="1"/>
</dbReference>
<feature type="domain" description="Fibronectin type-III" evidence="16">
    <location>
        <begin position="1711"/>
        <end position="1802"/>
    </location>
</feature>
<dbReference type="FunFam" id="2.60.40.10:FF:000054">
    <property type="entry name" value="Contactin 1"/>
    <property type="match status" value="1"/>
</dbReference>
<feature type="domain" description="Ig-like" evidence="15">
    <location>
        <begin position="876"/>
        <end position="963"/>
    </location>
</feature>
<feature type="domain" description="Fibronectin type-III" evidence="16">
    <location>
        <begin position="1404"/>
        <end position="1505"/>
    </location>
</feature>
<evidence type="ECO:0000256" key="5">
    <source>
        <dbReference type="ARBA" id="ARBA00022729"/>
    </source>
</evidence>
<dbReference type="Proteomes" id="UP000316079">
    <property type="component" value="Unassembled WGS sequence"/>
</dbReference>
<dbReference type="InterPro" id="IPR036116">
    <property type="entry name" value="FN3_sf"/>
</dbReference>
<sequence length="1830" mass="200349">MMEGLYSRLYFDVSSQLTEHQISNESNRGGARAPLPLKSDQWGGIKGIPTDGGDPGGLQTDSRPDSRADKARLGLVDPFAPPAILHLAFSPSLSSQVASGGDNVAKAVRVCAAACGQKNLSDSESMLRCQQQMERRLSSWINITDMPNPANVSPHHHSSFPSPASAAQLADEPCDGKDYISQQEGIIGALTLHGGERLLDNESILALYSSLFLELLIQADHFPLQCAVVRFESFQTAVVVQLLLLVCEHQAASTLAYPDRSEIARFTHVSIHIFEVEHLAAAFIPTFGWGIIAHLRVLRQMLQLDDLLAAPRDQVFEREDVVELFGGDPLAFHWAAALLDDPRQDAAGAEDVTAREKGGIRKRSGAPEEQHKGLESPKSLEALGGAAWTGASTSPDFDSTNCLRLPLGERTEKYALVTFIQLLRVTFLAPASSILLDELKQQMASDREHRLTSEHICFLVNESSGEQLFTFLSRPECSAQACNFPSLEAHNIKYYTDKARRQISLQLNQNFIVASIFLQSSFLHLNTEKDKDSVPSAGEILPCRSFTRLFALTLVNFTDRAEPNSAGSLNNCLIDGCPPETLLPQRLLLDKAVSGPLGTSMTQHRSWQRTLAITGGLNPVDRLLSLGQTPEFLYCVWLYTVGRCERLQKLGEIQLHRCHLLITLSQQEALRRVGYHNSAFHPLSCRRRRRYASYTANQPSFGLLCCSEPIKGRVCAADTPERHYTSHIQGRNHSVHKQLDESHICPWQLKMTLLWKRLVVLSIIDCLTVSLAEEAKFLGPSWKREPEDLILPIHSPEQEALLTCEASGVPSPQYRWSLNGTLIDLLGDERRRLSGGNLIITSLDRDQDSGLYQCTASNSRGSILSRRATLQFAYLENFKTQTRSAVNVREGQGVVLLCGTPSYSGELTFTWVFNEFPYFVQQDSRRFVSQETGNLYIAKVEPSDVGNYTCVVNNTITKERVFSSPTPLVLRNDGAMGEYEPKIELHFPDTIPAAKGSVLKLECFALGNPVPRISWRRTSDVSFPSKVKQKNSNAILEIPSFQQEDTGTYECLAENSRGKNAVRGRLSFHATPHWLQTMADTALSIEENLFWECKANGKPKPSYSWLKNGETLTPEGRVQIENGALSISSLNLADGGMYQCVAENKHGIIYSSAELMVLASAPSFSQDYLTRVLKARSGTDVSLDCRPRASPRAISLWKRGNEILQRNERIYLFPNGTLKITNVTKRDGGMYTCIAKNQFGTASTTARLIITEATRVSQGPGSSEITVGESIVLPCQVTADPALDVAFSWAFNGQPIDFHQDADHFERVGGSFSGDLMIRNIQLNHGGKYVCLVDTDVESLSTDAILVVKGPPSPPDLVVVEEVTDSTAQLSWSPGQDNGSPITGYATQARTPFTVGWQAVDTGPPSPPDLVVVEEVTDSTAQLSWSPGQDNGSPITGYATQARTPFTVGWQAVDTVPEVINGNTLTATVVGLNAWVEYEFRVLASNIVGIGEPSPPSTKIRTEDAIPDTAPTDVGGGGGTKSELVITWEPVPEELQNGEGFGYIIAFRSVGMVTWTRVVISAPSLTRYVYRNDTIPPFSPFSVKVGAFNNRGEGPFSTIATVFSAEEVPSVAPGKLSAKSLSAADIEVTWEPLVSIAERVLGYEVVYWEDDTKPDTVGKMRITGNSTAVNVSNLQGNTPYYLAVCAFNTAGSGPQSVPVNVTTKKPPPGQPPQNVEWNLIGSQLILQWDPVIALETESEVTGYIVLYRRHGNNDMLSIITTKTTLELTLNPNDNYVIQIKTISEGGLGEGSEPIHIHQLSMGARGSRVGRLCSLSLSPLLICALSTLSAS</sequence>
<evidence type="ECO:0008006" key="19">
    <source>
        <dbReference type="Google" id="ProtNLM"/>
    </source>
</evidence>
<dbReference type="FunFam" id="2.60.40.10:FF:000035">
    <property type="entry name" value="Contactin 1"/>
    <property type="match status" value="1"/>
</dbReference>
<evidence type="ECO:0000313" key="18">
    <source>
        <dbReference type="Proteomes" id="UP000316079"/>
    </source>
</evidence>
<evidence type="ECO:0000256" key="9">
    <source>
        <dbReference type="ARBA" id="ARBA00023157"/>
    </source>
</evidence>
<evidence type="ECO:0000256" key="12">
    <source>
        <dbReference type="ARBA" id="ARBA00023319"/>
    </source>
</evidence>
<dbReference type="FunFam" id="2.60.40.10:FF:000052">
    <property type="entry name" value="Contactin 1"/>
    <property type="match status" value="1"/>
</dbReference>